<feature type="chain" id="PRO_5046393907" evidence="2">
    <location>
        <begin position="21"/>
        <end position="394"/>
    </location>
</feature>
<keyword evidence="1" id="KW-0472">Membrane</keyword>
<proteinExistence type="predicted"/>
<dbReference type="EMBL" id="JARVCO010000010">
    <property type="protein sequence ID" value="MDZ8118853.1"/>
    <property type="molecule type" value="Genomic_DNA"/>
</dbReference>
<feature type="signal peptide" evidence="2">
    <location>
        <begin position="1"/>
        <end position="20"/>
    </location>
</feature>
<feature type="transmembrane region" description="Helical" evidence="1">
    <location>
        <begin position="319"/>
        <end position="338"/>
    </location>
</feature>
<evidence type="ECO:0000256" key="1">
    <source>
        <dbReference type="SAM" id="Phobius"/>
    </source>
</evidence>
<feature type="transmembrane region" description="Helical" evidence="1">
    <location>
        <begin position="221"/>
        <end position="245"/>
    </location>
</feature>
<feature type="transmembrane region" description="Helical" evidence="1">
    <location>
        <begin position="292"/>
        <end position="312"/>
    </location>
</feature>
<evidence type="ECO:0000256" key="2">
    <source>
        <dbReference type="SAM" id="SignalP"/>
    </source>
</evidence>
<feature type="transmembrane region" description="Helical" evidence="1">
    <location>
        <begin position="257"/>
        <end position="280"/>
    </location>
</feature>
<keyword evidence="1" id="KW-0812">Transmembrane</keyword>
<gene>
    <name evidence="3" type="ORF">P9H32_09450</name>
</gene>
<reference evidence="3 4" key="1">
    <citation type="journal article" date="2024" name="Appl. Environ. Microbiol.">
        <title>Pontiella agarivorans sp. nov., a novel marine anaerobic bacterium capable of degrading macroalgal polysaccharides and fixing nitrogen.</title>
        <authorList>
            <person name="Liu N."/>
            <person name="Kivenson V."/>
            <person name="Peng X."/>
            <person name="Cui Z."/>
            <person name="Lankiewicz T.S."/>
            <person name="Gosselin K.M."/>
            <person name="English C.J."/>
            <person name="Blair E.M."/>
            <person name="O'Malley M.A."/>
            <person name="Valentine D.L."/>
        </authorList>
    </citation>
    <scope>NUCLEOTIDE SEQUENCE [LARGE SCALE GENOMIC DNA]</scope>
    <source>
        <strain evidence="3 4">NLcol2</strain>
    </source>
</reference>
<keyword evidence="4" id="KW-1185">Reference proteome</keyword>
<dbReference type="RefSeq" id="WP_322608646.1">
    <property type="nucleotide sequence ID" value="NZ_JARVCO010000010.1"/>
</dbReference>
<name>A0ABU5MXB4_9BACT</name>
<keyword evidence="2" id="KW-0732">Signal</keyword>
<comment type="caution">
    <text evidence="3">The sequence shown here is derived from an EMBL/GenBank/DDBJ whole genome shotgun (WGS) entry which is preliminary data.</text>
</comment>
<sequence length="394" mass="41715">MPLKPFFSSLVLCAALQAQAAIPWISTNMYAVSLGTSVENEQWVYADQADVSGTFGNDLFIGTAAPLQLAGIYQGNVLAATLTAIEQTGSCERNLRIYSPTIKVDGGIAGNLLAAGNTIVLGTNAYIHGNAHIYGAMSIVQEGHIEGNVDVSAQTVTFAGTILGNVSVRAQDIVFAQGARIEGDFEYSAPKKLFLDGDVIGGSVSTPPEPELFDAGRLKKILISFVAAILVGIPFLTLFPMTTAMSTQLIKRSPGKCILVGLMASLGLPLFGLMSFSSLIGVPLGMLLLGSWAAMVYLSRILLALVIGNLILKKAQNSLGKVIGAVSAGLAVIYGTAVFPIIGIPVQIIVLLLGMGSFIIALIEKRRLILQVPSDLHKLQKLRDENYNPEENEK</sequence>
<dbReference type="Proteomes" id="UP001290861">
    <property type="component" value="Unassembled WGS sequence"/>
</dbReference>
<evidence type="ECO:0000313" key="3">
    <source>
        <dbReference type="EMBL" id="MDZ8118853.1"/>
    </source>
</evidence>
<feature type="transmembrane region" description="Helical" evidence="1">
    <location>
        <begin position="344"/>
        <end position="363"/>
    </location>
</feature>
<organism evidence="3 4">
    <name type="scientific">Pontiella agarivorans</name>
    <dbReference type="NCBI Taxonomy" id="3038953"/>
    <lineage>
        <taxon>Bacteria</taxon>
        <taxon>Pseudomonadati</taxon>
        <taxon>Kiritimatiellota</taxon>
        <taxon>Kiritimatiellia</taxon>
        <taxon>Kiritimatiellales</taxon>
        <taxon>Pontiellaceae</taxon>
        <taxon>Pontiella</taxon>
    </lineage>
</organism>
<evidence type="ECO:0000313" key="4">
    <source>
        <dbReference type="Proteomes" id="UP001290861"/>
    </source>
</evidence>
<accession>A0ABU5MXB4</accession>
<protein>
    <submittedName>
        <fullName evidence="3">Polymer-forming cytoskeletal protein</fullName>
    </submittedName>
</protein>
<keyword evidence="1" id="KW-1133">Transmembrane helix</keyword>